<dbReference type="PANTHER" id="PTHR44688">
    <property type="entry name" value="DNA-BINDING TRANSCRIPTIONAL ACTIVATOR DEVR_DOSR"/>
    <property type="match status" value="1"/>
</dbReference>
<dbReference type="PRINTS" id="PR00038">
    <property type="entry name" value="HTHLUXR"/>
</dbReference>
<dbReference type="Pfam" id="PF00196">
    <property type="entry name" value="GerE"/>
    <property type="match status" value="1"/>
</dbReference>
<dbReference type="PANTHER" id="PTHR44688:SF16">
    <property type="entry name" value="DNA-BINDING TRANSCRIPTIONAL ACTIVATOR DEVR_DOSR"/>
    <property type="match status" value="1"/>
</dbReference>
<dbReference type="Proteomes" id="UP000193335">
    <property type="component" value="Unassembled WGS sequence"/>
</dbReference>
<dbReference type="Gene3D" id="1.10.10.10">
    <property type="entry name" value="Winged helix-like DNA-binding domain superfamily/Winged helix DNA-binding domain"/>
    <property type="match status" value="1"/>
</dbReference>
<dbReference type="EMBL" id="NAFL01000235">
    <property type="protein sequence ID" value="OSJ34120.1"/>
    <property type="molecule type" value="Genomic_DNA"/>
</dbReference>
<gene>
    <name evidence="5" type="ORF">BSZ19_13215</name>
</gene>
<reference evidence="5 6" key="1">
    <citation type="submission" date="2017-03" db="EMBL/GenBank/DDBJ databases">
        <title>Whole genome sequences of fourteen strains of Bradyrhizobium canariense and one strain of Bradyrhizobium japonicum isolated from Lupinus (Papilionoideae: Genisteae) species in Algeria.</title>
        <authorList>
            <person name="Crovadore J."/>
            <person name="Chekireb D."/>
            <person name="Brachmann A."/>
            <person name="Chablais R."/>
            <person name="Cochard B."/>
            <person name="Lefort F."/>
        </authorList>
    </citation>
    <scope>NUCLEOTIDE SEQUENCE [LARGE SCALE GENOMIC DNA]</scope>
    <source>
        <strain evidence="5 6">UBMA197</strain>
    </source>
</reference>
<name>A0A1Y2JRQ8_BRAJP</name>
<dbReference type="SUPFAM" id="SSF46894">
    <property type="entry name" value="C-terminal effector domain of the bipartite response regulators"/>
    <property type="match status" value="1"/>
</dbReference>
<dbReference type="SUPFAM" id="SSF75516">
    <property type="entry name" value="Pheromone-binding domain of LuxR-like quorum-sensing transcription factors"/>
    <property type="match status" value="1"/>
</dbReference>
<dbReference type="InterPro" id="IPR005143">
    <property type="entry name" value="TF_LuxR_autoind-bd_dom"/>
</dbReference>
<accession>A0A1Y2JRQ8</accession>
<dbReference type="AlphaFoldDB" id="A0A1Y2JRQ8"/>
<keyword evidence="1" id="KW-0805">Transcription regulation</keyword>
<keyword evidence="3" id="KW-0804">Transcription</keyword>
<dbReference type="GO" id="GO:0003677">
    <property type="term" value="F:DNA binding"/>
    <property type="evidence" value="ECO:0007669"/>
    <property type="project" value="UniProtKB-KW"/>
</dbReference>
<evidence type="ECO:0000313" key="5">
    <source>
        <dbReference type="EMBL" id="OSJ34120.1"/>
    </source>
</evidence>
<dbReference type="SMART" id="SM00421">
    <property type="entry name" value="HTH_LUXR"/>
    <property type="match status" value="1"/>
</dbReference>
<dbReference type="InterPro" id="IPR036388">
    <property type="entry name" value="WH-like_DNA-bd_sf"/>
</dbReference>
<dbReference type="InterPro" id="IPR000792">
    <property type="entry name" value="Tscrpt_reg_LuxR_C"/>
</dbReference>
<evidence type="ECO:0000313" key="6">
    <source>
        <dbReference type="Proteomes" id="UP000193335"/>
    </source>
</evidence>
<feature type="domain" description="HTH luxR-type" evidence="4">
    <location>
        <begin position="172"/>
        <end position="237"/>
    </location>
</feature>
<dbReference type="InterPro" id="IPR036693">
    <property type="entry name" value="TF_LuxR_autoind-bd_dom_sf"/>
</dbReference>
<dbReference type="InterPro" id="IPR016032">
    <property type="entry name" value="Sig_transdc_resp-reg_C-effctor"/>
</dbReference>
<dbReference type="RefSeq" id="WP_085399903.1">
    <property type="nucleotide sequence ID" value="NZ_NAFL01000235.1"/>
</dbReference>
<evidence type="ECO:0000256" key="1">
    <source>
        <dbReference type="ARBA" id="ARBA00023015"/>
    </source>
</evidence>
<evidence type="ECO:0000256" key="3">
    <source>
        <dbReference type="ARBA" id="ARBA00023163"/>
    </source>
</evidence>
<dbReference type="CDD" id="cd06170">
    <property type="entry name" value="LuxR_C_like"/>
    <property type="match status" value="1"/>
</dbReference>
<evidence type="ECO:0000256" key="2">
    <source>
        <dbReference type="ARBA" id="ARBA00023125"/>
    </source>
</evidence>
<organism evidence="5 6">
    <name type="scientific">Bradyrhizobium japonicum</name>
    <dbReference type="NCBI Taxonomy" id="375"/>
    <lineage>
        <taxon>Bacteria</taxon>
        <taxon>Pseudomonadati</taxon>
        <taxon>Pseudomonadota</taxon>
        <taxon>Alphaproteobacteria</taxon>
        <taxon>Hyphomicrobiales</taxon>
        <taxon>Nitrobacteraceae</taxon>
        <taxon>Bradyrhizobium</taxon>
    </lineage>
</organism>
<dbReference type="PROSITE" id="PS50043">
    <property type="entry name" value="HTH_LUXR_2"/>
    <property type="match status" value="1"/>
</dbReference>
<proteinExistence type="predicted"/>
<sequence>MYRAFQKFVDRLTEGTDRNAAQQSMADMAAALNLSCFAYLALPHEPGGAPNLISTYPPSWTAHYLQHHYESFDPVVRRAISHTQPFRWGLGFEPRVRSESERALFEEAAKFGIRCGFTIPIHDNKGAIAAVTFASDERRISFERSISEHAQVLRLIAMFFHAHAGRMLGSDRVVDGVLLSPRELECLEWSSHGKSAWEIGNILGISRRTAAFHLDNARAKLGVRTLRQAVVRLVESKSRR</sequence>
<dbReference type="Pfam" id="PF03472">
    <property type="entry name" value="Autoind_bind"/>
    <property type="match status" value="1"/>
</dbReference>
<dbReference type="Gene3D" id="3.30.450.80">
    <property type="entry name" value="Transcription factor LuxR-like, autoinducer-binding domain"/>
    <property type="match status" value="1"/>
</dbReference>
<keyword evidence="2" id="KW-0238">DNA-binding</keyword>
<protein>
    <submittedName>
        <fullName evidence="5">Transcriptional regulator</fullName>
    </submittedName>
</protein>
<evidence type="ECO:0000259" key="4">
    <source>
        <dbReference type="PROSITE" id="PS50043"/>
    </source>
</evidence>
<comment type="caution">
    <text evidence="5">The sequence shown here is derived from an EMBL/GenBank/DDBJ whole genome shotgun (WGS) entry which is preliminary data.</text>
</comment>
<dbReference type="GO" id="GO:0006355">
    <property type="term" value="P:regulation of DNA-templated transcription"/>
    <property type="evidence" value="ECO:0007669"/>
    <property type="project" value="InterPro"/>
</dbReference>